<accession>A0ABS7ZZA8</accession>
<protein>
    <submittedName>
        <fullName evidence="1">Uncharacterized protein</fullName>
    </submittedName>
</protein>
<dbReference type="Proteomes" id="UP000618240">
    <property type="component" value="Unassembled WGS sequence"/>
</dbReference>
<name>A0ABS7ZZA8_9FLAO</name>
<comment type="caution">
    <text evidence="1">The sequence shown here is derived from an EMBL/GenBank/DDBJ whole genome shotgun (WGS) entry which is preliminary data.</text>
</comment>
<gene>
    <name evidence="1" type="ORF">JI747_007805</name>
</gene>
<dbReference type="RefSeq" id="WP_225687487.1">
    <property type="nucleotide sequence ID" value="NZ_JAERSE020000002.1"/>
</dbReference>
<evidence type="ECO:0000313" key="2">
    <source>
        <dbReference type="Proteomes" id="UP000618240"/>
    </source>
</evidence>
<evidence type="ECO:0000313" key="1">
    <source>
        <dbReference type="EMBL" id="MCA6067079.1"/>
    </source>
</evidence>
<proteinExistence type="predicted"/>
<reference evidence="1 2" key="1">
    <citation type="submission" date="2021-09" db="EMBL/GenBank/DDBJ databases">
        <title>Genome sequencing and assembly of Chryseobacterium sp. RG1.</title>
        <authorList>
            <person name="Chhetri G."/>
        </authorList>
    </citation>
    <scope>NUCLEOTIDE SEQUENCE [LARGE SCALE GENOMIC DNA]</scope>
    <source>
        <strain evidence="1 2">RG1</strain>
    </source>
</reference>
<organism evidence="1 2">
    <name type="scientific">Chryseobacterium tagetis</name>
    <dbReference type="NCBI Taxonomy" id="2801334"/>
    <lineage>
        <taxon>Bacteria</taxon>
        <taxon>Pseudomonadati</taxon>
        <taxon>Bacteroidota</taxon>
        <taxon>Flavobacteriia</taxon>
        <taxon>Flavobacteriales</taxon>
        <taxon>Weeksellaceae</taxon>
        <taxon>Chryseobacterium group</taxon>
        <taxon>Chryseobacterium</taxon>
    </lineage>
</organism>
<sequence>MYSKNLIILLSIFFCSYFSSQKINDENFVIYKLKSEKKLHQTKGLKYQTIHGNSKSERLHNNFEKDLVRFGYIKVDNQKKHQVFEKINSLKEGKNNYETACLQTYRDILIYKDQNNKISKIIKICTSCYSNQIITPENNSELLMNFTDYDSLQELLN</sequence>
<keyword evidence="2" id="KW-1185">Reference proteome</keyword>
<dbReference type="EMBL" id="JAERSE020000002">
    <property type="protein sequence ID" value="MCA6067079.1"/>
    <property type="molecule type" value="Genomic_DNA"/>
</dbReference>